<reference evidence="6 7" key="1">
    <citation type="submission" date="2019-01" db="EMBL/GenBank/DDBJ databases">
        <title>Complete genome sequence of Cohnella hallensis HS21 isolated from Korean fir (Abies koreana) rhizospheric soil.</title>
        <authorList>
            <person name="Jiang L."/>
            <person name="Kang S.W."/>
            <person name="Kim S."/>
            <person name="Jung J."/>
            <person name="Kim C.Y."/>
            <person name="Kim D.H."/>
            <person name="Kim S.W."/>
            <person name="Lee J."/>
        </authorList>
    </citation>
    <scope>NUCLEOTIDE SEQUENCE [LARGE SCALE GENOMIC DNA]</scope>
    <source>
        <strain evidence="6 7">HS21</strain>
    </source>
</reference>
<keyword evidence="3" id="KW-0238">DNA-binding</keyword>
<dbReference type="PROSITE" id="PS00552">
    <property type="entry name" value="HTH_MERR_1"/>
    <property type="match status" value="1"/>
</dbReference>
<feature type="domain" description="HTH merR-type" evidence="5">
    <location>
        <begin position="7"/>
        <end position="72"/>
    </location>
</feature>
<dbReference type="InterPro" id="IPR000551">
    <property type="entry name" value="MerR-type_HTH_dom"/>
</dbReference>
<dbReference type="InterPro" id="IPR047057">
    <property type="entry name" value="MerR_fam"/>
</dbReference>
<sequence>MSGYLRGQIAKIANVNIETLRYYENYGLISSPIRSEAGYRLYTEEVLSQITFIKNAKACGFTLKEIKKALTKSADTPISVDDFIAVIDQKRERIHSEMAKKEETLTRLAELRVHLLATGRNPEVQETLRILKMES</sequence>
<dbReference type="OrthoDB" id="9791488at2"/>
<keyword evidence="1" id="KW-0678">Repressor</keyword>
<dbReference type="AlphaFoldDB" id="A0A3T1D7N4"/>
<dbReference type="GO" id="GO:0003700">
    <property type="term" value="F:DNA-binding transcription factor activity"/>
    <property type="evidence" value="ECO:0007669"/>
    <property type="project" value="InterPro"/>
</dbReference>
<evidence type="ECO:0000256" key="4">
    <source>
        <dbReference type="ARBA" id="ARBA00023163"/>
    </source>
</evidence>
<dbReference type="GO" id="GO:0003677">
    <property type="term" value="F:DNA binding"/>
    <property type="evidence" value="ECO:0007669"/>
    <property type="project" value="UniProtKB-KW"/>
</dbReference>
<dbReference type="PROSITE" id="PS50937">
    <property type="entry name" value="HTH_MERR_2"/>
    <property type="match status" value="1"/>
</dbReference>
<keyword evidence="7" id="KW-1185">Reference proteome</keyword>
<evidence type="ECO:0000313" key="7">
    <source>
        <dbReference type="Proteomes" id="UP000289856"/>
    </source>
</evidence>
<evidence type="ECO:0000259" key="5">
    <source>
        <dbReference type="PROSITE" id="PS50937"/>
    </source>
</evidence>
<evidence type="ECO:0000313" key="6">
    <source>
        <dbReference type="EMBL" id="BBI34084.1"/>
    </source>
</evidence>
<dbReference type="RefSeq" id="WP_130610848.1">
    <property type="nucleotide sequence ID" value="NZ_AP019400.1"/>
</dbReference>
<name>A0A3T1D7N4_9BACL</name>
<dbReference type="PANTHER" id="PTHR30204">
    <property type="entry name" value="REDOX-CYCLING DRUG-SENSING TRANSCRIPTIONAL ACTIVATOR SOXR"/>
    <property type="match status" value="1"/>
</dbReference>
<dbReference type="KEGG" id="cohn:KCTCHS21_34830"/>
<accession>A0A3T1D7N4</accession>
<protein>
    <recommendedName>
        <fullName evidence="5">HTH merR-type domain-containing protein</fullName>
    </recommendedName>
</protein>
<keyword evidence="4" id="KW-0804">Transcription</keyword>
<dbReference type="EMBL" id="AP019400">
    <property type="protein sequence ID" value="BBI34084.1"/>
    <property type="molecule type" value="Genomic_DNA"/>
</dbReference>
<evidence type="ECO:0000256" key="1">
    <source>
        <dbReference type="ARBA" id="ARBA00022491"/>
    </source>
</evidence>
<gene>
    <name evidence="6" type="ORF">KCTCHS21_34830</name>
</gene>
<dbReference type="PANTHER" id="PTHR30204:SF69">
    <property type="entry name" value="MERR-FAMILY TRANSCRIPTIONAL REGULATOR"/>
    <property type="match status" value="1"/>
</dbReference>
<dbReference type="Proteomes" id="UP000289856">
    <property type="component" value="Chromosome"/>
</dbReference>
<organism evidence="6 7">
    <name type="scientific">Cohnella abietis</name>
    <dbReference type="NCBI Taxonomy" id="2507935"/>
    <lineage>
        <taxon>Bacteria</taxon>
        <taxon>Bacillati</taxon>
        <taxon>Bacillota</taxon>
        <taxon>Bacilli</taxon>
        <taxon>Bacillales</taxon>
        <taxon>Paenibacillaceae</taxon>
        <taxon>Cohnella</taxon>
    </lineage>
</organism>
<evidence type="ECO:0000256" key="2">
    <source>
        <dbReference type="ARBA" id="ARBA00023015"/>
    </source>
</evidence>
<proteinExistence type="predicted"/>
<dbReference type="SUPFAM" id="SSF46955">
    <property type="entry name" value="Putative DNA-binding domain"/>
    <property type="match status" value="1"/>
</dbReference>
<keyword evidence="2" id="KW-0805">Transcription regulation</keyword>
<dbReference type="Gene3D" id="1.10.1660.10">
    <property type="match status" value="1"/>
</dbReference>
<dbReference type="SMART" id="SM00422">
    <property type="entry name" value="HTH_MERR"/>
    <property type="match status" value="1"/>
</dbReference>
<dbReference type="Pfam" id="PF13411">
    <property type="entry name" value="MerR_1"/>
    <property type="match status" value="1"/>
</dbReference>
<dbReference type="PRINTS" id="PR00040">
    <property type="entry name" value="HTHMERR"/>
</dbReference>
<dbReference type="InterPro" id="IPR009061">
    <property type="entry name" value="DNA-bd_dom_put_sf"/>
</dbReference>
<evidence type="ECO:0000256" key="3">
    <source>
        <dbReference type="ARBA" id="ARBA00023125"/>
    </source>
</evidence>